<dbReference type="AlphaFoldDB" id="A0A645FNW8"/>
<dbReference type="PANTHER" id="PTHR43024:SF1">
    <property type="entry name" value="UDP-N-ACETYLMURAMOYL-TRIPEPTIDE--D-ALANYL-D-ALANINE LIGASE"/>
    <property type="match status" value="1"/>
</dbReference>
<name>A0A645FNW8_9ZZZZ</name>
<reference evidence="4" key="1">
    <citation type="submission" date="2019-08" db="EMBL/GenBank/DDBJ databases">
        <authorList>
            <person name="Kucharzyk K."/>
            <person name="Murdoch R.W."/>
            <person name="Higgins S."/>
            <person name="Loffler F."/>
        </authorList>
    </citation>
    <scope>NUCLEOTIDE SEQUENCE</scope>
</reference>
<evidence type="ECO:0000256" key="3">
    <source>
        <dbReference type="ARBA" id="ARBA00022840"/>
    </source>
</evidence>
<dbReference type="Gene3D" id="3.90.190.20">
    <property type="entry name" value="Mur ligase, C-terminal domain"/>
    <property type="match status" value="1"/>
</dbReference>
<evidence type="ECO:0000313" key="4">
    <source>
        <dbReference type="EMBL" id="MPN15640.1"/>
    </source>
</evidence>
<dbReference type="InterPro" id="IPR051046">
    <property type="entry name" value="MurCDEF_CellWall_CoF430Synth"/>
</dbReference>
<keyword evidence="2" id="KW-0547">Nucleotide-binding</keyword>
<keyword evidence="1 4" id="KW-0436">Ligase</keyword>
<accession>A0A645FNW8</accession>
<gene>
    <name evidence="4" type="primary">murF_40</name>
    <name evidence="4" type="ORF">SDC9_162974</name>
</gene>
<sequence length="129" mass="14937">MLKFLDSFKTKKIAVLGDMRELGSSNESEHNNIYQQAVKIVDLLISVGPETKKYFGDKSVKFDYWWQAAEFLKQQLVDGETILVKGSQNTIFLEELVKSILKNPSDSSKLCRQSKWWLKTKNNFKNQSK</sequence>
<comment type="caution">
    <text evidence="4">The sequence shown here is derived from an EMBL/GenBank/DDBJ whole genome shotgun (WGS) entry which is preliminary data.</text>
</comment>
<evidence type="ECO:0000256" key="2">
    <source>
        <dbReference type="ARBA" id="ARBA00022741"/>
    </source>
</evidence>
<dbReference type="SUPFAM" id="SSF53244">
    <property type="entry name" value="MurD-like peptide ligases, peptide-binding domain"/>
    <property type="match status" value="1"/>
</dbReference>
<dbReference type="GO" id="GO:0005524">
    <property type="term" value="F:ATP binding"/>
    <property type="evidence" value="ECO:0007669"/>
    <property type="project" value="UniProtKB-KW"/>
</dbReference>
<dbReference type="EMBL" id="VSSQ01062462">
    <property type="protein sequence ID" value="MPN15640.1"/>
    <property type="molecule type" value="Genomic_DNA"/>
</dbReference>
<dbReference type="EC" id="6.3.2.10" evidence="4"/>
<protein>
    <submittedName>
        <fullName evidence="4">UDP-N-acetylmuramoyl-tripeptide--D-alanyl-D-alanine ligase</fullName>
        <ecNumber evidence="4">6.3.2.10</ecNumber>
    </submittedName>
</protein>
<dbReference type="PANTHER" id="PTHR43024">
    <property type="entry name" value="UDP-N-ACETYLMURAMOYL-TRIPEPTIDE--D-ALANYL-D-ALANINE LIGASE"/>
    <property type="match status" value="1"/>
</dbReference>
<organism evidence="4">
    <name type="scientific">bioreactor metagenome</name>
    <dbReference type="NCBI Taxonomy" id="1076179"/>
    <lineage>
        <taxon>unclassified sequences</taxon>
        <taxon>metagenomes</taxon>
        <taxon>ecological metagenomes</taxon>
    </lineage>
</organism>
<dbReference type="GO" id="GO:0047480">
    <property type="term" value="F:UDP-N-acetylmuramoyl-tripeptide-D-alanyl-D-alanine ligase activity"/>
    <property type="evidence" value="ECO:0007669"/>
    <property type="project" value="UniProtKB-EC"/>
</dbReference>
<evidence type="ECO:0000256" key="1">
    <source>
        <dbReference type="ARBA" id="ARBA00022598"/>
    </source>
</evidence>
<keyword evidence="3" id="KW-0067">ATP-binding</keyword>
<dbReference type="InterPro" id="IPR036615">
    <property type="entry name" value="Mur_ligase_C_dom_sf"/>
</dbReference>
<proteinExistence type="predicted"/>